<dbReference type="InterPro" id="IPR029058">
    <property type="entry name" value="AB_hydrolase_fold"/>
</dbReference>
<dbReference type="InterPro" id="IPR011042">
    <property type="entry name" value="6-blade_b-propeller_TolB-like"/>
</dbReference>
<evidence type="ECO:0000259" key="3">
    <source>
        <dbReference type="Pfam" id="PF00326"/>
    </source>
</evidence>
<evidence type="ECO:0000313" key="4">
    <source>
        <dbReference type="EMBL" id="MDM0043633.1"/>
    </source>
</evidence>
<keyword evidence="1 4" id="KW-0378">Hydrolase</keyword>
<evidence type="ECO:0000256" key="2">
    <source>
        <dbReference type="SAM" id="SignalP"/>
    </source>
</evidence>
<dbReference type="EC" id="3.4.-.-" evidence="4"/>
<accession>A0ABT7N6R0</accession>
<keyword evidence="5" id="KW-1185">Reference proteome</keyword>
<dbReference type="Gene3D" id="3.40.50.1820">
    <property type="entry name" value="alpha/beta hydrolase"/>
    <property type="match status" value="1"/>
</dbReference>
<dbReference type="SUPFAM" id="SSF50993">
    <property type="entry name" value="Peptidase/esterase 'gauge' domain"/>
    <property type="match status" value="1"/>
</dbReference>
<dbReference type="Proteomes" id="UP001174908">
    <property type="component" value="Unassembled WGS sequence"/>
</dbReference>
<dbReference type="GO" id="GO:0016787">
    <property type="term" value="F:hydrolase activity"/>
    <property type="evidence" value="ECO:0007669"/>
    <property type="project" value="UniProtKB-KW"/>
</dbReference>
<feature type="chain" id="PRO_5046941908" evidence="2">
    <location>
        <begin position="21"/>
        <end position="649"/>
    </location>
</feature>
<dbReference type="SUPFAM" id="SSF53474">
    <property type="entry name" value="alpha/beta-Hydrolases"/>
    <property type="match status" value="1"/>
</dbReference>
<dbReference type="EMBL" id="JASZYV010000001">
    <property type="protein sequence ID" value="MDM0043633.1"/>
    <property type="molecule type" value="Genomic_DNA"/>
</dbReference>
<reference evidence="4" key="1">
    <citation type="submission" date="2023-06" db="EMBL/GenBank/DDBJ databases">
        <authorList>
            <person name="Jiang Y."/>
            <person name="Liu Q."/>
        </authorList>
    </citation>
    <scope>NUCLEOTIDE SEQUENCE</scope>
    <source>
        <strain evidence="4">CGMCC 1.12089</strain>
    </source>
</reference>
<evidence type="ECO:0000256" key="1">
    <source>
        <dbReference type="ARBA" id="ARBA00022801"/>
    </source>
</evidence>
<dbReference type="PANTHER" id="PTHR42776">
    <property type="entry name" value="SERINE PEPTIDASE S9 FAMILY MEMBER"/>
    <property type="match status" value="1"/>
</dbReference>
<name>A0ABT7N6R0_9BURK</name>
<gene>
    <name evidence="4" type="ORF">QTH91_03985</name>
</gene>
<dbReference type="PANTHER" id="PTHR42776:SF27">
    <property type="entry name" value="DIPEPTIDYL PEPTIDASE FAMILY MEMBER 6"/>
    <property type="match status" value="1"/>
</dbReference>
<feature type="signal peptide" evidence="2">
    <location>
        <begin position="1"/>
        <end position="20"/>
    </location>
</feature>
<dbReference type="RefSeq" id="WP_286659605.1">
    <property type="nucleotide sequence ID" value="NZ_JASZYV010000001.1"/>
</dbReference>
<proteinExistence type="predicted"/>
<feature type="domain" description="Peptidase S9 prolyl oligopeptidase catalytic" evidence="3">
    <location>
        <begin position="423"/>
        <end position="634"/>
    </location>
</feature>
<dbReference type="Gene3D" id="2.120.10.30">
    <property type="entry name" value="TolB, C-terminal domain"/>
    <property type="match status" value="1"/>
</dbReference>
<keyword evidence="2" id="KW-0732">Signal</keyword>
<evidence type="ECO:0000313" key="5">
    <source>
        <dbReference type="Proteomes" id="UP001174908"/>
    </source>
</evidence>
<dbReference type="PROSITE" id="PS51257">
    <property type="entry name" value="PROKAR_LIPOPROTEIN"/>
    <property type="match status" value="1"/>
</dbReference>
<sequence>MTMRVLVLGFVVALGGCALAPTHPALQDEALPPLIAVRDFVANLDGTSVYRISPDGKSLAWKGVDALKPAVWVRNLASGQMRAISIRADAIVWSGDSRFLFLPVDATGDENTHVFAVDVSRTDSAPSDLTPFAGTKSSIIRRVEGTSELLVATNQRDKKVFDLYRIDAASGKRELAALNPGNVPNWSVDRQGRLRTRTVFDGAERYLQLPQGDEWRTTMRWRLDEGWWIVDHLPGGNSALAISNRGRDKRALVRIDLESGREEVIYDDPDVDIDSVLISPNGGVPLMAQSMPGYPKAKFFDAALAARLEALRGEGPASVNVTSMSQDGQVMTVSVGTDKGWKYFLLPGVGAAPQLLGQSNTGGFASSLSATRPITYAARDGLRIHGYLTVPEGVQGRPLPTVLLVHGGPWGRDSWTYQGTNRSMQQFLANRGYAVLQVNYRGSSGYGREHTDKAVGEFAGRMHDDLIDGVRWAVAEGVADPKRVGIYGASYGGYAALLGATVTPDVFACAVDVVGIADLATWYEETPPYWDMGLTWWRRFIGDPADPAQRKVLDSKSPIHHVENVRGPLLIMHGVNDPRVRYSQSQRMVAALEKHGKQVEFVTFKDDGHGNRKWTNNLAMYRHTEDFFAQCLGGRSGGFDYYQLAAWAF</sequence>
<dbReference type="Pfam" id="PF00326">
    <property type="entry name" value="Peptidase_S9"/>
    <property type="match status" value="1"/>
</dbReference>
<protein>
    <submittedName>
        <fullName evidence="4">S9 family peptidase</fullName>
        <ecNumber evidence="4">3.4.-.-</ecNumber>
    </submittedName>
</protein>
<organism evidence="4 5">
    <name type="scientific">Variovorax dokdonensis</name>
    <dbReference type="NCBI Taxonomy" id="344883"/>
    <lineage>
        <taxon>Bacteria</taxon>
        <taxon>Pseudomonadati</taxon>
        <taxon>Pseudomonadota</taxon>
        <taxon>Betaproteobacteria</taxon>
        <taxon>Burkholderiales</taxon>
        <taxon>Comamonadaceae</taxon>
        <taxon>Variovorax</taxon>
    </lineage>
</organism>
<comment type="caution">
    <text evidence="4">The sequence shown here is derived from an EMBL/GenBank/DDBJ whole genome shotgun (WGS) entry which is preliminary data.</text>
</comment>
<dbReference type="InterPro" id="IPR001375">
    <property type="entry name" value="Peptidase_S9_cat"/>
</dbReference>